<evidence type="ECO:0000313" key="2">
    <source>
        <dbReference type="Proteomes" id="UP000475545"/>
    </source>
</evidence>
<comment type="caution">
    <text evidence="1">The sequence shown here is derived from an EMBL/GenBank/DDBJ whole genome shotgun (WGS) entry which is preliminary data.</text>
</comment>
<dbReference type="RefSeq" id="WP_160903571.1">
    <property type="nucleotide sequence ID" value="NZ_CP102850.1"/>
</dbReference>
<accession>A0A6L7GVB8</accession>
<organism evidence="1 2">
    <name type="scientific">Gordonia mangrovi</name>
    <dbReference type="NCBI Taxonomy" id="2665643"/>
    <lineage>
        <taxon>Bacteria</taxon>
        <taxon>Bacillati</taxon>
        <taxon>Actinomycetota</taxon>
        <taxon>Actinomycetes</taxon>
        <taxon>Mycobacteriales</taxon>
        <taxon>Gordoniaceae</taxon>
        <taxon>Gordonia</taxon>
    </lineage>
</organism>
<evidence type="ECO:0000313" key="1">
    <source>
        <dbReference type="EMBL" id="MXP23407.1"/>
    </source>
</evidence>
<sequence>MHNEVTPTKGYDLRQMWGDTKQAIDELLADIEADQWQLPVVAVGTDASVLGVYGHLVDMAERLVDGESNVLAACGPDAFAGSAPSATSVDSVRDRWAAVAPRVGDSLTVESESGRGFIIDLVMHEHDLRMALGKLGRRDTTEIRYALVELGRNFSERVSDQGLPPLRVTVEQWGMVAGEGYAVECVVADRYEFVRGLSGRRSASEMDRWNWSASVTPWLTAISETGAVRDTELQERDPRIPAHMRDREFVL</sequence>
<proteinExistence type="predicted"/>
<keyword evidence="2" id="KW-1185">Reference proteome</keyword>
<protein>
    <recommendedName>
        <fullName evidence="3">Mycothiol-dependent maleylpyruvate isomerase metal-binding domain-containing protein</fullName>
    </recommendedName>
</protein>
<reference evidence="1 2" key="1">
    <citation type="submission" date="2019-11" db="EMBL/GenBank/DDBJ databases">
        <title>Gordonia sp. nov., a novel actinobacterium isolated from mangrove soil in Hainan.</title>
        <authorList>
            <person name="Huang X."/>
            <person name="Xie Y."/>
            <person name="Chu X."/>
            <person name="Xiao K."/>
        </authorList>
    </citation>
    <scope>NUCLEOTIDE SEQUENCE [LARGE SCALE GENOMIC DNA]</scope>
    <source>
        <strain evidence="1 2">HNM0687</strain>
    </source>
</reference>
<dbReference type="EMBL" id="WMBR01000005">
    <property type="protein sequence ID" value="MXP23407.1"/>
    <property type="molecule type" value="Genomic_DNA"/>
</dbReference>
<evidence type="ECO:0008006" key="3">
    <source>
        <dbReference type="Google" id="ProtNLM"/>
    </source>
</evidence>
<name>A0A6L7GVB8_9ACTN</name>
<dbReference type="Proteomes" id="UP000475545">
    <property type="component" value="Unassembled WGS sequence"/>
</dbReference>
<gene>
    <name evidence="1" type="ORF">GIY30_18880</name>
</gene>
<dbReference type="AlphaFoldDB" id="A0A6L7GVB8"/>